<dbReference type="Proteomes" id="UP001432062">
    <property type="component" value="Chromosome"/>
</dbReference>
<evidence type="ECO:0000313" key="1">
    <source>
        <dbReference type="EMBL" id="WUV42682.1"/>
    </source>
</evidence>
<dbReference type="EMBL" id="CP109441">
    <property type="protein sequence ID" value="WUV42682.1"/>
    <property type="molecule type" value="Genomic_DNA"/>
</dbReference>
<name>A0ABZ1YL79_9NOCA</name>
<keyword evidence="2" id="KW-1185">Reference proteome</keyword>
<organism evidence="1 2">
    <name type="scientific">Nocardia vinacea</name>
    <dbReference type="NCBI Taxonomy" id="96468"/>
    <lineage>
        <taxon>Bacteria</taxon>
        <taxon>Bacillati</taxon>
        <taxon>Actinomycetota</taxon>
        <taxon>Actinomycetes</taxon>
        <taxon>Mycobacteriales</taxon>
        <taxon>Nocardiaceae</taxon>
        <taxon>Nocardia</taxon>
    </lineage>
</organism>
<reference evidence="1" key="1">
    <citation type="submission" date="2022-10" db="EMBL/GenBank/DDBJ databases">
        <title>The complete genomes of actinobacterial strains from the NBC collection.</title>
        <authorList>
            <person name="Joergensen T.S."/>
            <person name="Alvarez Arevalo M."/>
            <person name="Sterndorff E.B."/>
            <person name="Faurdal D."/>
            <person name="Vuksanovic O."/>
            <person name="Mourched A.-S."/>
            <person name="Charusanti P."/>
            <person name="Shaw S."/>
            <person name="Blin K."/>
            <person name="Weber T."/>
        </authorList>
    </citation>
    <scope>NUCLEOTIDE SEQUENCE</scope>
    <source>
        <strain evidence="1">NBC_01482</strain>
    </source>
</reference>
<evidence type="ECO:0000313" key="2">
    <source>
        <dbReference type="Proteomes" id="UP001432062"/>
    </source>
</evidence>
<protein>
    <submittedName>
        <fullName evidence="1">Uncharacterized protein</fullName>
    </submittedName>
</protein>
<sequence>MSDLVTGAQIVLLSRTLHAPVERLAHLERLGSENLHELQERLAGLIFDQHNETFERISKLVPIIPLRISMPLVQRLVPPMMTGRAAGAVGVDHPKKAAETVAMLAPAYVADCAPYMDPRTVGQLAAVAPPEPIVRILNEMLARKDYITAGPFLDAFATPTLVAAFEQGVLDDEGLIFSAAYAYSVAGVSAIFRQLLAGPRQRIPRMLHTVLIGSTGLQLAALSTFARCETELTASIGDVLFSIGSTEMIGNLIASYLRAGAAPELLTFIGRLSKWALGALAGNPIIANDAVLAGLVGSLEGRIESDLWRGLFSLMAHADAGIQRRMIALLAQMNDAMVSALPGIATEAHDWPLLLDLIARADTPVRGRFETMWSNLPPERRIDLEHRIRELGLNIRLAPVTTTTLSVDEVFYRRRQMRRRYDAVQSWD</sequence>
<accession>A0ABZ1YL79</accession>
<proteinExistence type="predicted"/>
<gene>
    <name evidence="1" type="ORF">OG563_25850</name>
</gene>
<dbReference type="RefSeq" id="WP_329405297.1">
    <property type="nucleotide sequence ID" value="NZ_CP109441.1"/>
</dbReference>